<dbReference type="Gene3D" id="3.40.50.1820">
    <property type="entry name" value="alpha/beta hydrolase"/>
    <property type="match status" value="1"/>
</dbReference>
<reference evidence="1 2" key="1">
    <citation type="submission" date="2019-03" db="EMBL/GenBank/DDBJ databases">
        <title>Deep-cultivation of Planctomycetes and their phenomic and genomic characterization uncovers novel biology.</title>
        <authorList>
            <person name="Wiegand S."/>
            <person name="Jogler M."/>
            <person name="Boedeker C."/>
            <person name="Pinto D."/>
            <person name="Vollmers J."/>
            <person name="Rivas-Marin E."/>
            <person name="Kohn T."/>
            <person name="Peeters S.H."/>
            <person name="Heuer A."/>
            <person name="Rast P."/>
            <person name="Oberbeckmann S."/>
            <person name="Bunk B."/>
            <person name="Jeske O."/>
            <person name="Meyerdierks A."/>
            <person name="Storesund J.E."/>
            <person name="Kallscheuer N."/>
            <person name="Luecker S."/>
            <person name="Lage O.M."/>
            <person name="Pohl T."/>
            <person name="Merkel B.J."/>
            <person name="Hornburger P."/>
            <person name="Mueller R.-W."/>
            <person name="Bruemmer F."/>
            <person name="Labrenz M."/>
            <person name="Spormann A.M."/>
            <person name="Op den Camp H."/>
            <person name="Overmann J."/>
            <person name="Amann R."/>
            <person name="Jetten M.S.M."/>
            <person name="Mascher T."/>
            <person name="Medema M.H."/>
            <person name="Devos D.P."/>
            <person name="Kaster A.-K."/>
            <person name="Ovreas L."/>
            <person name="Rohde M."/>
            <person name="Galperin M.Y."/>
            <person name="Jogler C."/>
        </authorList>
    </citation>
    <scope>NUCLEOTIDE SEQUENCE [LARGE SCALE GENOMIC DNA]</scope>
    <source>
        <strain evidence="1 2">Enr13</strain>
    </source>
</reference>
<gene>
    <name evidence="1" type="ORF">Enr13x_02620</name>
</gene>
<dbReference type="PANTHER" id="PTHR12277">
    <property type="entry name" value="ALPHA/BETA HYDROLASE DOMAIN-CONTAINING PROTEIN"/>
    <property type="match status" value="1"/>
</dbReference>
<evidence type="ECO:0000313" key="2">
    <source>
        <dbReference type="Proteomes" id="UP000319004"/>
    </source>
</evidence>
<dbReference type="EMBL" id="CP037423">
    <property type="protein sequence ID" value="QDV40456.1"/>
    <property type="molecule type" value="Genomic_DNA"/>
</dbReference>
<dbReference type="InterPro" id="IPR029058">
    <property type="entry name" value="AB_hydrolase_fold"/>
</dbReference>
<dbReference type="AlphaFoldDB" id="A0A518HHY5"/>
<keyword evidence="2" id="KW-1185">Reference proteome</keyword>
<dbReference type="GO" id="GO:0016787">
    <property type="term" value="F:hydrolase activity"/>
    <property type="evidence" value="ECO:0007669"/>
    <property type="project" value="UniProtKB-KW"/>
</dbReference>
<dbReference type="RefSeq" id="WP_231744035.1">
    <property type="nucleotide sequence ID" value="NZ_CP037423.1"/>
</dbReference>
<evidence type="ECO:0000313" key="1">
    <source>
        <dbReference type="EMBL" id="QDV40456.1"/>
    </source>
</evidence>
<protein>
    <submittedName>
        <fullName evidence="1">Alpha/beta hydrolase family protein</fullName>
    </submittedName>
</protein>
<sequence>MIRSFRRHLLNRFVLRPSRNELVYAPKERVLVTVDRVTDEYFVEYRRARGDGTTGELSPDHQPLDLMILKFPGTAGRAERASDWPCRFLPQATVKICTWNAPGYGASSGRATLANIAHRASRFWSLVTSGLPARRPRIWLIGNSLGCATATYLASQTNVQIEGLILRNPPPLIQTVKRVARRYPLGHLTDAIAESVPAEMNLSLTAPLAHVPTVMLQSERDQLVPPPLQMEVFDALPGPKRLVVMEGLDHDGIATDEHENEIGRAIHWLWQQSGR</sequence>
<name>A0A518HHY5_9BACT</name>
<dbReference type="Proteomes" id="UP000319004">
    <property type="component" value="Chromosome"/>
</dbReference>
<organism evidence="1 2">
    <name type="scientific">Stieleria neptunia</name>
    <dbReference type="NCBI Taxonomy" id="2527979"/>
    <lineage>
        <taxon>Bacteria</taxon>
        <taxon>Pseudomonadati</taxon>
        <taxon>Planctomycetota</taxon>
        <taxon>Planctomycetia</taxon>
        <taxon>Pirellulales</taxon>
        <taxon>Pirellulaceae</taxon>
        <taxon>Stieleria</taxon>
    </lineage>
</organism>
<keyword evidence="1" id="KW-0378">Hydrolase</keyword>
<dbReference type="KEGG" id="snep:Enr13x_02620"/>
<dbReference type="SUPFAM" id="SSF53474">
    <property type="entry name" value="alpha/beta-Hydrolases"/>
    <property type="match status" value="1"/>
</dbReference>
<proteinExistence type="predicted"/>
<accession>A0A518HHY5</accession>